<accession>A0A1L9UWG7</accession>
<proteinExistence type="predicted"/>
<organism evidence="3 4">
    <name type="scientific">Aspergillus brasiliensis (strain CBS 101740 / IMI 381727 / IBT 21946)</name>
    <dbReference type="NCBI Taxonomy" id="767769"/>
    <lineage>
        <taxon>Eukaryota</taxon>
        <taxon>Fungi</taxon>
        <taxon>Dikarya</taxon>
        <taxon>Ascomycota</taxon>
        <taxon>Pezizomycotina</taxon>
        <taxon>Eurotiomycetes</taxon>
        <taxon>Eurotiomycetidae</taxon>
        <taxon>Eurotiales</taxon>
        <taxon>Aspergillaceae</taxon>
        <taxon>Aspergillus</taxon>
        <taxon>Aspergillus subgen. Circumdati</taxon>
    </lineage>
</organism>
<dbReference type="Pfam" id="PF12937">
    <property type="entry name" value="F-box-like"/>
    <property type="match status" value="1"/>
</dbReference>
<reference evidence="4" key="1">
    <citation type="journal article" date="2017" name="Genome Biol.">
        <title>Comparative genomics reveals high biological diversity and specific adaptations in the industrially and medically important fungal genus Aspergillus.</title>
        <authorList>
            <person name="de Vries R.P."/>
            <person name="Riley R."/>
            <person name="Wiebenga A."/>
            <person name="Aguilar-Osorio G."/>
            <person name="Amillis S."/>
            <person name="Uchima C.A."/>
            <person name="Anderluh G."/>
            <person name="Asadollahi M."/>
            <person name="Askin M."/>
            <person name="Barry K."/>
            <person name="Battaglia E."/>
            <person name="Bayram O."/>
            <person name="Benocci T."/>
            <person name="Braus-Stromeyer S.A."/>
            <person name="Caldana C."/>
            <person name="Canovas D."/>
            <person name="Cerqueira G.C."/>
            <person name="Chen F."/>
            <person name="Chen W."/>
            <person name="Choi C."/>
            <person name="Clum A."/>
            <person name="Dos Santos R.A."/>
            <person name="Damasio A.R."/>
            <person name="Diallinas G."/>
            <person name="Emri T."/>
            <person name="Fekete E."/>
            <person name="Flipphi M."/>
            <person name="Freyberg S."/>
            <person name="Gallo A."/>
            <person name="Gournas C."/>
            <person name="Habgood R."/>
            <person name="Hainaut M."/>
            <person name="Harispe M.L."/>
            <person name="Henrissat B."/>
            <person name="Hilden K.S."/>
            <person name="Hope R."/>
            <person name="Hossain A."/>
            <person name="Karabika E."/>
            <person name="Karaffa L."/>
            <person name="Karanyi Z."/>
            <person name="Krasevec N."/>
            <person name="Kuo A."/>
            <person name="Kusch H."/>
            <person name="LaButti K."/>
            <person name="Lagendijk E.L."/>
            <person name="Lapidus A."/>
            <person name="Levasseur A."/>
            <person name="Lindquist E."/>
            <person name="Lipzen A."/>
            <person name="Logrieco A.F."/>
            <person name="MacCabe A."/>
            <person name="Maekelae M.R."/>
            <person name="Malavazi I."/>
            <person name="Melin P."/>
            <person name="Meyer V."/>
            <person name="Mielnichuk N."/>
            <person name="Miskei M."/>
            <person name="Molnar A.P."/>
            <person name="Mule G."/>
            <person name="Ngan C.Y."/>
            <person name="Orejas M."/>
            <person name="Orosz E."/>
            <person name="Ouedraogo J.P."/>
            <person name="Overkamp K.M."/>
            <person name="Park H.-S."/>
            <person name="Perrone G."/>
            <person name="Piumi F."/>
            <person name="Punt P.J."/>
            <person name="Ram A.F."/>
            <person name="Ramon A."/>
            <person name="Rauscher S."/>
            <person name="Record E."/>
            <person name="Riano-Pachon D.M."/>
            <person name="Robert V."/>
            <person name="Roehrig J."/>
            <person name="Ruller R."/>
            <person name="Salamov A."/>
            <person name="Salih N.S."/>
            <person name="Samson R.A."/>
            <person name="Sandor E."/>
            <person name="Sanguinetti M."/>
            <person name="Schuetze T."/>
            <person name="Sepcic K."/>
            <person name="Shelest E."/>
            <person name="Sherlock G."/>
            <person name="Sophianopoulou V."/>
            <person name="Squina F.M."/>
            <person name="Sun H."/>
            <person name="Susca A."/>
            <person name="Todd R.B."/>
            <person name="Tsang A."/>
            <person name="Unkles S.E."/>
            <person name="van de Wiele N."/>
            <person name="van Rossen-Uffink D."/>
            <person name="Oliveira J.V."/>
            <person name="Vesth T.C."/>
            <person name="Visser J."/>
            <person name="Yu J.-H."/>
            <person name="Zhou M."/>
            <person name="Andersen M.R."/>
            <person name="Archer D.B."/>
            <person name="Baker S.E."/>
            <person name="Benoit I."/>
            <person name="Brakhage A.A."/>
            <person name="Braus G.H."/>
            <person name="Fischer R."/>
            <person name="Frisvad J.C."/>
            <person name="Goldman G.H."/>
            <person name="Houbraken J."/>
            <person name="Oakley B."/>
            <person name="Pocsi I."/>
            <person name="Scazzocchio C."/>
            <person name="Seiboth B."/>
            <person name="vanKuyk P.A."/>
            <person name="Wortman J."/>
            <person name="Dyer P.S."/>
            <person name="Grigoriev I.V."/>
        </authorList>
    </citation>
    <scope>NUCLEOTIDE SEQUENCE [LARGE SCALE GENOMIC DNA]</scope>
    <source>
        <strain evidence="4">CBS 101740 / IMI 381727 / IBT 21946</strain>
    </source>
</reference>
<dbReference type="InterPro" id="IPR036047">
    <property type="entry name" value="F-box-like_dom_sf"/>
</dbReference>
<feature type="domain" description="F-box" evidence="2">
    <location>
        <begin position="59"/>
        <end position="105"/>
    </location>
</feature>
<protein>
    <recommendedName>
        <fullName evidence="2">F-box domain-containing protein</fullName>
    </recommendedName>
</protein>
<dbReference type="VEuPathDB" id="FungiDB:ASPBRDRAFT_71971"/>
<keyword evidence="4" id="KW-1185">Reference proteome</keyword>
<evidence type="ECO:0000313" key="4">
    <source>
        <dbReference type="Proteomes" id="UP000184499"/>
    </source>
</evidence>
<dbReference type="Proteomes" id="UP000184499">
    <property type="component" value="Unassembled WGS sequence"/>
</dbReference>
<dbReference type="Pfam" id="PF13092">
    <property type="entry name" value="CENP-L"/>
    <property type="match status" value="1"/>
</dbReference>
<dbReference type="Gene3D" id="1.20.1280.50">
    <property type="match status" value="1"/>
</dbReference>
<feature type="compositionally biased region" description="Polar residues" evidence="1">
    <location>
        <begin position="535"/>
        <end position="544"/>
    </location>
</feature>
<name>A0A1L9UWG7_ASPBC</name>
<dbReference type="AlphaFoldDB" id="A0A1L9UWG7"/>
<dbReference type="OrthoDB" id="8864979at2759"/>
<dbReference type="RefSeq" id="XP_067483136.1">
    <property type="nucleotide sequence ID" value="XM_067629151.1"/>
</dbReference>
<evidence type="ECO:0000259" key="2">
    <source>
        <dbReference type="PROSITE" id="PS50181"/>
    </source>
</evidence>
<dbReference type="PROSITE" id="PS50181">
    <property type="entry name" value="FBOX"/>
    <property type="match status" value="1"/>
</dbReference>
<dbReference type="CDD" id="cd09917">
    <property type="entry name" value="F-box_SF"/>
    <property type="match status" value="1"/>
</dbReference>
<dbReference type="InterPro" id="IPR001810">
    <property type="entry name" value="F-box_dom"/>
</dbReference>
<dbReference type="OMA" id="IHNRRKA"/>
<sequence>MSSFHNLVLQAKKARSVINYRGRKSDAKKNNLSKHAAGSSSVSSVYVDYPSSVELVPTSSPWDLLPVEIQIKIFAHCGVTDFLPLKLVCKSFNQLLNSQEQWITRQYLRQRRHGTLPSPIDSERTYTRNPEDDAVLLSDLFPPAKSAKGGHIYTFKYISGLRRRQKLCSRLCCYLADRVMDRFVHSEPVFMKSMFTSKAERCVFVQRTTARLWFHLAPLMYYALYFLETYALARREQTNILLRDWEAGRLPVPVPPHIRRAMYRELQVKIIRSPPFTDTPTLIAAHHCMQLLVSYLRYTVPPDEPTVSDDSWIGSLLTVSPFSRIVEYFSAEIGDGGNQRMQRKDFMHNFHNDITSNEKDDINMLVFQNAPNVHLHGSVEDVWFDVVKEELALRKAAPHHAERLMVWTGLPILFSCQDYTIMEQTSLLNTSWTLHRLSPLHHGRDFDSLVNNPAALEFYATRLRDQLTASSFPISLQPSGPLPTTDDDTLSRTGALQSCTWEPIPSLSFSDIVLERDTGNGSQAPNGPRSRMRTQRSVPSSHAPSQHGGGILVKLEYENTTYKAALLTLSSLPAFQTEATPKPRTRTRSQTQTHATHLPLLLTRFPAPLRQTFVSFLSSTFDTYCSPLHLPSRFIGTALNTYINTLNREEGSGSMNAVEIVKELHLTLSFPASVAPDLRTLNITVPRESLSGFLDASNDGAETELDVLGVISAYLEEHLAMKFDLSGAEPTHKGQDYVRLARIACGGFVLGGDGKLKLVAAPPAGENSDSDTVSGRNNYLALRACEVLLSDILRRTEIREDEDLKS</sequence>
<dbReference type="InterPro" id="IPR025204">
    <property type="entry name" value="CENP-L"/>
</dbReference>
<evidence type="ECO:0000313" key="3">
    <source>
        <dbReference type="EMBL" id="OJJ75889.1"/>
    </source>
</evidence>
<evidence type="ECO:0000256" key="1">
    <source>
        <dbReference type="SAM" id="MobiDB-lite"/>
    </source>
</evidence>
<gene>
    <name evidence="3" type="ORF">ASPBRDRAFT_71971</name>
</gene>
<dbReference type="SMART" id="SM00256">
    <property type="entry name" value="FBOX"/>
    <property type="match status" value="1"/>
</dbReference>
<dbReference type="GeneID" id="93581638"/>
<dbReference type="EMBL" id="KV878680">
    <property type="protein sequence ID" value="OJJ75889.1"/>
    <property type="molecule type" value="Genomic_DNA"/>
</dbReference>
<feature type="region of interest" description="Disordered" evidence="1">
    <location>
        <begin position="516"/>
        <end position="549"/>
    </location>
</feature>
<dbReference type="SUPFAM" id="SSF81383">
    <property type="entry name" value="F-box domain"/>
    <property type="match status" value="1"/>
</dbReference>